<proteinExistence type="predicted"/>
<reference evidence="1 2" key="1">
    <citation type="submission" date="2010-10" db="EMBL/GenBank/DDBJ databases">
        <title>Complete sequence of Mesorhizobium opportunistum WSM2075.</title>
        <authorList>
            <consortium name="US DOE Joint Genome Institute"/>
            <person name="Lucas S."/>
            <person name="Copeland A."/>
            <person name="Lapidus A."/>
            <person name="Cheng J.-F."/>
            <person name="Bruce D."/>
            <person name="Goodwin L."/>
            <person name="Pitluck S."/>
            <person name="Chertkov O."/>
            <person name="Misra M."/>
            <person name="Detter J.C."/>
            <person name="Han C."/>
            <person name="Tapia R."/>
            <person name="Land M."/>
            <person name="Hauser L."/>
            <person name="Kyrpides N."/>
            <person name="Ovchinnikova G."/>
            <person name="Mavrommatis K.M."/>
            <person name="Tiwari R.P."/>
            <person name="Howieson J.G."/>
            <person name="O'Hara G.W."/>
            <person name="Nandasena K.G."/>
            <person name="Woyke T."/>
        </authorList>
    </citation>
    <scope>NUCLEOTIDE SEQUENCE [LARGE SCALE GENOMIC DNA]</scope>
    <source>
        <strain evidence="2">LMG 24607 / HAMBI 3007 / WSM2075</strain>
    </source>
</reference>
<dbReference type="EMBL" id="CP002279">
    <property type="protein sequence ID" value="AEH88166.1"/>
    <property type="molecule type" value="Genomic_DNA"/>
</dbReference>
<dbReference type="eggNOG" id="ENOG502ZHI4">
    <property type="taxonomic scope" value="Bacteria"/>
</dbReference>
<organism evidence="1 2">
    <name type="scientific">Mesorhizobium opportunistum (strain LMG 24607 / HAMBI 3007 / WSM2075)</name>
    <dbReference type="NCBI Taxonomy" id="536019"/>
    <lineage>
        <taxon>Bacteria</taxon>
        <taxon>Pseudomonadati</taxon>
        <taxon>Pseudomonadota</taxon>
        <taxon>Alphaproteobacteria</taxon>
        <taxon>Hyphomicrobiales</taxon>
        <taxon>Phyllobacteriaceae</taxon>
        <taxon>Mesorhizobium</taxon>
    </lineage>
</organism>
<evidence type="ECO:0000313" key="1">
    <source>
        <dbReference type="EMBL" id="AEH88166.1"/>
    </source>
</evidence>
<dbReference type="STRING" id="536019.Mesop_3724"/>
<evidence type="ECO:0000313" key="2">
    <source>
        <dbReference type="Proteomes" id="UP000001623"/>
    </source>
</evidence>
<protein>
    <submittedName>
        <fullName evidence="1">Uncharacterized protein</fullName>
    </submittedName>
</protein>
<name>F7XZV2_MESOW</name>
<gene>
    <name evidence="1" type="ordered locus">Mesop_3724</name>
</gene>
<dbReference type="AlphaFoldDB" id="F7XZV2"/>
<dbReference type="RefSeq" id="WP_013894850.1">
    <property type="nucleotide sequence ID" value="NC_015675.1"/>
</dbReference>
<sequence>MSTTIVFGPMACGKTRNAEALRRHFGCDRVVDEWDGRKRLPENSLALTIDEAHAPGARTVSFADAMKMAGGA</sequence>
<accession>F7XZV2</accession>
<dbReference type="Proteomes" id="UP000001623">
    <property type="component" value="Chromosome"/>
</dbReference>
<dbReference type="KEGG" id="mop:Mesop_3724"/>
<dbReference type="HOGENOM" id="CLU_196862_0_0_5"/>